<dbReference type="Proteomes" id="UP000000707">
    <property type="component" value="Unassembled WGS sequence"/>
</dbReference>
<keyword evidence="4" id="KW-0539">Nucleus</keyword>
<keyword evidence="2" id="KW-0235">DNA replication</keyword>
<dbReference type="GO" id="GO:0031390">
    <property type="term" value="C:Ctf18 RFC-like complex"/>
    <property type="evidence" value="ECO:0007669"/>
    <property type="project" value="InterPro"/>
</dbReference>
<protein>
    <recommendedName>
        <fullName evidence="9">Ctf8-domain-containing protein</fullName>
    </recommendedName>
</protein>
<dbReference type="eggNOG" id="KOG4487">
    <property type="taxonomic scope" value="Eukaryota"/>
</dbReference>
<comment type="similarity">
    <text evidence="6">Belongs to the CTF8 family.</text>
</comment>
<proteinExistence type="inferred from homology"/>
<dbReference type="InterPro" id="IPR018607">
    <property type="entry name" value="Ctf8"/>
</dbReference>
<gene>
    <name evidence="7" type="ORF">CANTEDRAFT_95824</name>
</gene>
<dbReference type="OrthoDB" id="121932at2759"/>
<evidence type="ECO:0000256" key="2">
    <source>
        <dbReference type="ARBA" id="ARBA00022705"/>
    </source>
</evidence>
<keyword evidence="5" id="KW-0131">Cell cycle</keyword>
<dbReference type="HOGENOM" id="CLU_090690_1_0_1"/>
<dbReference type="AlphaFoldDB" id="G3BDT2"/>
<dbReference type="RefSeq" id="XP_006689588.1">
    <property type="nucleotide sequence ID" value="XM_006689525.1"/>
</dbReference>
<organism evidence="8">
    <name type="scientific">Candida tenuis (strain ATCC 10573 / BCRC 21748 / CBS 615 / JCM 9827 / NBRC 10315 / NRRL Y-1498 / VKM Y-70)</name>
    <name type="common">Yeast</name>
    <name type="synonym">Yamadazyma tenuis</name>
    <dbReference type="NCBI Taxonomy" id="590646"/>
    <lineage>
        <taxon>Eukaryota</taxon>
        <taxon>Fungi</taxon>
        <taxon>Dikarya</taxon>
        <taxon>Ascomycota</taxon>
        <taxon>Saccharomycotina</taxon>
        <taxon>Pichiomycetes</taxon>
        <taxon>Debaryomycetaceae</taxon>
        <taxon>Yamadazyma</taxon>
    </lineage>
</organism>
<accession>G3BDT2</accession>
<dbReference type="STRING" id="590646.G3BDT2"/>
<dbReference type="PANTHER" id="PTHR28605:SF1">
    <property type="entry name" value="CHROMOSOME TRANSMISSION FIDELITY FACTOR 8"/>
    <property type="match status" value="1"/>
</dbReference>
<evidence type="ECO:0000313" key="7">
    <source>
        <dbReference type="EMBL" id="EGV60374.1"/>
    </source>
</evidence>
<comment type="subcellular location">
    <subcellularLocation>
        <location evidence="1">Nucleus</location>
    </subcellularLocation>
</comment>
<evidence type="ECO:0000313" key="8">
    <source>
        <dbReference type="Proteomes" id="UP000000707"/>
    </source>
</evidence>
<name>G3BDT2_CANTC</name>
<dbReference type="GO" id="GO:0003677">
    <property type="term" value="F:DNA binding"/>
    <property type="evidence" value="ECO:0007669"/>
    <property type="project" value="UniProtKB-KW"/>
</dbReference>
<dbReference type="GO" id="GO:0006260">
    <property type="term" value="P:DNA replication"/>
    <property type="evidence" value="ECO:0007669"/>
    <property type="project" value="UniProtKB-KW"/>
</dbReference>
<dbReference type="GO" id="GO:0007064">
    <property type="term" value="P:mitotic sister chromatid cohesion"/>
    <property type="evidence" value="ECO:0007669"/>
    <property type="project" value="InterPro"/>
</dbReference>
<evidence type="ECO:0000256" key="6">
    <source>
        <dbReference type="ARBA" id="ARBA00038447"/>
    </source>
</evidence>
<keyword evidence="3" id="KW-0238">DNA-binding</keyword>
<evidence type="ECO:0000256" key="3">
    <source>
        <dbReference type="ARBA" id="ARBA00023125"/>
    </source>
</evidence>
<dbReference type="KEGG" id="cten:18250546"/>
<dbReference type="Pfam" id="PF09696">
    <property type="entry name" value="Ctf8"/>
    <property type="match status" value="1"/>
</dbReference>
<evidence type="ECO:0008006" key="9">
    <source>
        <dbReference type="Google" id="ProtNLM"/>
    </source>
</evidence>
<evidence type="ECO:0000256" key="4">
    <source>
        <dbReference type="ARBA" id="ARBA00023242"/>
    </source>
</evidence>
<dbReference type="PANTHER" id="PTHR28605">
    <property type="entry name" value="CTF8, CHROMOSOME TRANSMISSION FIDELITY FACTOR 8 HOMOLOG (S. CEREVISIAE)"/>
    <property type="match status" value="1"/>
</dbReference>
<dbReference type="GeneID" id="18250546"/>
<dbReference type="EMBL" id="GL996528">
    <property type="protein sequence ID" value="EGV60374.1"/>
    <property type="molecule type" value="Genomic_DNA"/>
</dbReference>
<reference evidence="7 8" key="1">
    <citation type="journal article" date="2011" name="Proc. Natl. Acad. Sci. U.S.A.">
        <title>Comparative genomics of xylose-fermenting fungi for enhanced biofuel production.</title>
        <authorList>
            <person name="Wohlbach D.J."/>
            <person name="Kuo A."/>
            <person name="Sato T.K."/>
            <person name="Potts K.M."/>
            <person name="Salamov A.A."/>
            <person name="LaButti K.M."/>
            <person name="Sun H."/>
            <person name="Clum A."/>
            <person name="Pangilinan J.L."/>
            <person name="Lindquist E.A."/>
            <person name="Lucas S."/>
            <person name="Lapidus A."/>
            <person name="Jin M."/>
            <person name="Gunawan C."/>
            <person name="Balan V."/>
            <person name="Dale B.E."/>
            <person name="Jeffries T.W."/>
            <person name="Zinkel R."/>
            <person name="Barry K.W."/>
            <person name="Grigoriev I.V."/>
            <person name="Gasch A.P."/>
        </authorList>
    </citation>
    <scope>NUCLEOTIDE SEQUENCE [LARGE SCALE GENOMIC DNA]</scope>
    <source>
        <strain evidence="8">ATCC 10573 / BCRC 21748 / CBS 615 / JCM 9827 / NBRC 10315 / NRRL Y-1498 / VKM Y-70</strain>
    </source>
</reference>
<evidence type="ECO:0000256" key="5">
    <source>
        <dbReference type="ARBA" id="ARBA00023306"/>
    </source>
</evidence>
<evidence type="ECO:0000256" key="1">
    <source>
        <dbReference type="ARBA" id="ARBA00004123"/>
    </source>
</evidence>
<keyword evidence="8" id="KW-1185">Reference proteome</keyword>
<sequence length="134" mass="14805">MPSVNLNYSQILPGLKDPAPGPEVISTPFGRSLLEIQGVLNVPKEKSAGLEYITVDDIHEAVKFGKLRFDEKDKSKVTLLIGNSQRLVGTMANLDTPLGLLKIPCNEDGSQSQIDMVDIIRKKIIFKHRPLPIM</sequence>